<organism evidence="2 3">
    <name type="scientific">Eumeta variegata</name>
    <name type="common">Bagworm moth</name>
    <name type="synonym">Eumeta japonica</name>
    <dbReference type="NCBI Taxonomy" id="151549"/>
    <lineage>
        <taxon>Eukaryota</taxon>
        <taxon>Metazoa</taxon>
        <taxon>Ecdysozoa</taxon>
        <taxon>Arthropoda</taxon>
        <taxon>Hexapoda</taxon>
        <taxon>Insecta</taxon>
        <taxon>Pterygota</taxon>
        <taxon>Neoptera</taxon>
        <taxon>Endopterygota</taxon>
        <taxon>Lepidoptera</taxon>
        <taxon>Glossata</taxon>
        <taxon>Ditrysia</taxon>
        <taxon>Tineoidea</taxon>
        <taxon>Psychidae</taxon>
        <taxon>Oiketicinae</taxon>
        <taxon>Eumeta</taxon>
    </lineage>
</organism>
<dbReference type="EMBL" id="BGZK01000522">
    <property type="protein sequence ID" value="GBP48379.1"/>
    <property type="molecule type" value="Genomic_DNA"/>
</dbReference>
<dbReference type="AlphaFoldDB" id="A0A4C1WD24"/>
<feature type="region of interest" description="Disordered" evidence="1">
    <location>
        <begin position="56"/>
        <end position="101"/>
    </location>
</feature>
<sequence>MARKGRCSSLLKLAAFRVASRVAPAVAKRSQTTGCAPPGFSRFAVVQMLLLEATDKKRELSPRHVSRNGTAHAHSDPAHASQVQEHHAPRQVRLMLPLSKI</sequence>
<dbReference type="Proteomes" id="UP000299102">
    <property type="component" value="Unassembled WGS sequence"/>
</dbReference>
<evidence type="ECO:0000313" key="2">
    <source>
        <dbReference type="EMBL" id="GBP48379.1"/>
    </source>
</evidence>
<protein>
    <submittedName>
        <fullName evidence="2">Uncharacterized protein</fullName>
    </submittedName>
</protein>
<accession>A0A4C1WD24</accession>
<keyword evidence="3" id="KW-1185">Reference proteome</keyword>
<proteinExistence type="predicted"/>
<comment type="caution">
    <text evidence="2">The sequence shown here is derived from an EMBL/GenBank/DDBJ whole genome shotgun (WGS) entry which is preliminary data.</text>
</comment>
<evidence type="ECO:0000313" key="3">
    <source>
        <dbReference type="Proteomes" id="UP000299102"/>
    </source>
</evidence>
<gene>
    <name evidence="2" type="ORF">EVAR_96418_1</name>
</gene>
<evidence type="ECO:0000256" key="1">
    <source>
        <dbReference type="SAM" id="MobiDB-lite"/>
    </source>
</evidence>
<reference evidence="2 3" key="1">
    <citation type="journal article" date="2019" name="Commun. Biol.">
        <title>The bagworm genome reveals a unique fibroin gene that provides high tensile strength.</title>
        <authorList>
            <person name="Kono N."/>
            <person name="Nakamura H."/>
            <person name="Ohtoshi R."/>
            <person name="Tomita M."/>
            <person name="Numata K."/>
            <person name="Arakawa K."/>
        </authorList>
    </citation>
    <scope>NUCLEOTIDE SEQUENCE [LARGE SCALE GENOMIC DNA]</scope>
</reference>
<name>A0A4C1WD24_EUMVA</name>